<evidence type="ECO:0000256" key="1">
    <source>
        <dbReference type="SAM" id="Phobius"/>
    </source>
</evidence>
<accession>A0A2A6ZCY6</accession>
<keyword evidence="1" id="KW-0812">Transmembrane</keyword>
<evidence type="ECO:0000313" key="2">
    <source>
        <dbReference type="EMBL" id="PDX59255.1"/>
    </source>
</evidence>
<proteinExistence type="predicted"/>
<keyword evidence="3" id="KW-1185">Reference proteome</keyword>
<keyword evidence="1" id="KW-1133">Transmembrane helix</keyword>
<dbReference type="Proteomes" id="UP000220752">
    <property type="component" value="Unassembled WGS sequence"/>
</dbReference>
<organism evidence="2 3">
    <name type="scientific">Faecalibacterium langellae</name>
    <dbReference type="NCBI Taxonomy" id="3435293"/>
    <lineage>
        <taxon>Bacteria</taxon>
        <taxon>Bacillati</taxon>
        <taxon>Bacillota</taxon>
        <taxon>Clostridia</taxon>
        <taxon>Eubacteriales</taxon>
        <taxon>Oscillospiraceae</taxon>
        <taxon>Faecalibacterium</taxon>
    </lineage>
</organism>
<sequence>MENKMMMPASYNVLSNEEMTYTEGGATVGQALAAWFWPGYATQIGIGKCREEVAKDRDNWLSNAWNNMLAECKGNVTNGFYYAGIIVNNAVFTIGSLGLYAVISLGNIYF</sequence>
<evidence type="ECO:0000313" key="3">
    <source>
        <dbReference type="Proteomes" id="UP000220752"/>
    </source>
</evidence>
<dbReference type="RefSeq" id="WP_097776930.1">
    <property type="nucleotide sequence ID" value="NZ_CABMES010000004.1"/>
</dbReference>
<reference evidence="2 3" key="1">
    <citation type="journal article" date="2017" name="Front. Microbiol.">
        <title>New Insights into the Diversity of the Genus Faecalibacterium.</title>
        <authorList>
            <person name="Benevides L."/>
            <person name="Burman S."/>
            <person name="Martin R."/>
            <person name="Robert V."/>
            <person name="Thomas M."/>
            <person name="Miquel S."/>
            <person name="Chain F."/>
            <person name="Sokol H."/>
            <person name="Bermudez-Humaran L.G."/>
            <person name="Morrison M."/>
            <person name="Langella P."/>
            <person name="Azevedo V.A."/>
            <person name="Chatel J.M."/>
            <person name="Soares S."/>
        </authorList>
    </citation>
    <scope>NUCLEOTIDE SEQUENCE [LARGE SCALE GENOMIC DNA]</scope>
    <source>
        <strain evidence="3">CNCM I-4540</strain>
    </source>
</reference>
<dbReference type="AlphaFoldDB" id="A0A2A6ZCY6"/>
<keyword evidence="1" id="KW-0472">Membrane</keyword>
<protein>
    <submittedName>
        <fullName evidence="2">Uncharacterized protein</fullName>
    </submittedName>
</protein>
<gene>
    <name evidence="2" type="ORF">CGS46_04600</name>
</gene>
<feature type="transmembrane region" description="Helical" evidence="1">
    <location>
        <begin position="80"/>
        <end position="103"/>
    </location>
</feature>
<dbReference type="EMBL" id="NMTQ01000020">
    <property type="protein sequence ID" value="PDX59255.1"/>
    <property type="molecule type" value="Genomic_DNA"/>
</dbReference>
<comment type="caution">
    <text evidence="2">The sequence shown here is derived from an EMBL/GenBank/DDBJ whole genome shotgun (WGS) entry which is preliminary data.</text>
</comment>
<name>A0A2A6ZCY6_9FIRM</name>